<dbReference type="Pfam" id="PF01753">
    <property type="entry name" value="zf-MYND"/>
    <property type="match status" value="1"/>
</dbReference>
<dbReference type="AlphaFoldDB" id="A0A9N9M0S1"/>
<proteinExistence type="predicted"/>
<organism evidence="6 7">
    <name type="scientific">Hymenoscyphus albidus</name>
    <dbReference type="NCBI Taxonomy" id="595503"/>
    <lineage>
        <taxon>Eukaryota</taxon>
        <taxon>Fungi</taxon>
        <taxon>Dikarya</taxon>
        <taxon>Ascomycota</taxon>
        <taxon>Pezizomycotina</taxon>
        <taxon>Leotiomycetes</taxon>
        <taxon>Helotiales</taxon>
        <taxon>Helotiaceae</taxon>
        <taxon>Hymenoscyphus</taxon>
    </lineage>
</organism>
<sequence>MASELTEQPVCASCNSRETSSKLLRCQKCKKVAYCNKTCQLSDWPSHKPSCKAPNYILKIHLCPSDITSPPVFRTLSCPAAATFKNLHYAIQIAFGWANIHTYDFKIQDPNAEPEAELSLMEFVRRKTQQLVVTNKHRAALEELPRQNFLRIIQDTPRGHGFGVLGGPVDMMHNQDRMHSQTPEVLSSSIRLCQVFENKEYGAGEIQVEYEYDFGDGWKHEIRIIGRRDVGPFQVLDGEAHGVAEDVGGASAWEELKGAYRAANPNKKQKEKMEWFENRASNRDPWGLGHGLEEYWDEDEINKKLRTRSA</sequence>
<evidence type="ECO:0000256" key="2">
    <source>
        <dbReference type="ARBA" id="ARBA00022771"/>
    </source>
</evidence>
<dbReference type="Proteomes" id="UP000701801">
    <property type="component" value="Unassembled WGS sequence"/>
</dbReference>
<feature type="domain" description="MYND-type" evidence="5">
    <location>
        <begin position="11"/>
        <end position="51"/>
    </location>
</feature>
<evidence type="ECO:0000259" key="5">
    <source>
        <dbReference type="PROSITE" id="PS50865"/>
    </source>
</evidence>
<dbReference type="PROSITE" id="PS01360">
    <property type="entry name" value="ZF_MYND_1"/>
    <property type="match status" value="1"/>
</dbReference>
<evidence type="ECO:0000313" key="7">
    <source>
        <dbReference type="Proteomes" id="UP000701801"/>
    </source>
</evidence>
<dbReference type="InterPro" id="IPR024047">
    <property type="entry name" value="MM3350-like_sf"/>
</dbReference>
<keyword evidence="3" id="KW-0862">Zinc</keyword>
<dbReference type="InterPro" id="IPR012912">
    <property type="entry name" value="Plasmid_pRiA4b_Orf3-like"/>
</dbReference>
<protein>
    <recommendedName>
        <fullName evidence="5">MYND-type domain-containing protein</fullName>
    </recommendedName>
</protein>
<dbReference type="OrthoDB" id="245563at2759"/>
<dbReference type="InterPro" id="IPR002893">
    <property type="entry name" value="Znf_MYND"/>
</dbReference>
<dbReference type="Pfam" id="PF07929">
    <property type="entry name" value="PRiA4_ORF3"/>
    <property type="match status" value="1"/>
</dbReference>
<accession>A0A9N9M0S1</accession>
<dbReference type="SUPFAM" id="SSF144232">
    <property type="entry name" value="HIT/MYND zinc finger-like"/>
    <property type="match status" value="1"/>
</dbReference>
<dbReference type="GO" id="GO:0008270">
    <property type="term" value="F:zinc ion binding"/>
    <property type="evidence" value="ECO:0007669"/>
    <property type="project" value="UniProtKB-KW"/>
</dbReference>
<reference evidence="6" key="1">
    <citation type="submission" date="2021-07" db="EMBL/GenBank/DDBJ databases">
        <authorList>
            <person name="Durling M."/>
        </authorList>
    </citation>
    <scope>NUCLEOTIDE SEQUENCE</scope>
</reference>
<keyword evidence="7" id="KW-1185">Reference proteome</keyword>
<dbReference type="Gene3D" id="6.10.140.2220">
    <property type="match status" value="1"/>
</dbReference>
<name>A0A9N9M0S1_9HELO</name>
<dbReference type="SUPFAM" id="SSF159941">
    <property type="entry name" value="MM3350-like"/>
    <property type="match status" value="1"/>
</dbReference>
<dbReference type="PANTHER" id="PTHR41878:SF1">
    <property type="entry name" value="TNPR PROTEIN"/>
    <property type="match status" value="1"/>
</dbReference>
<keyword evidence="1" id="KW-0479">Metal-binding</keyword>
<evidence type="ECO:0000313" key="6">
    <source>
        <dbReference type="EMBL" id="CAG8983247.1"/>
    </source>
</evidence>
<evidence type="ECO:0000256" key="4">
    <source>
        <dbReference type="PROSITE-ProRule" id="PRU00134"/>
    </source>
</evidence>
<dbReference type="Gene3D" id="3.10.290.30">
    <property type="entry name" value="MM3350-like"/>
    <property type="match status" value="1"/>
</dbReference>
<dbReference type="PANTHER" id="PTHR41878">
    <property type="entry name" value="LEXA REPRESSOR-RELATED"/>
    <property type="match status" value="1"/>
</dbReference>
<evidence type="ECO:0000256" key="1">
    <source>
        <dbReference type="ARBA" id="ARBA00022723"/>
    </source>
</evidence>
<gene>
    <name evidence="6" type="ORF">HYALB_00002683</name>
</gene>
<keyword evidence="2 4" id="KW-0863">Zinc-finger</keyword>
<evidence type="ECO:0000256" key="3">
    <source>
        <dbReference type="ARBA" id="ARBA00022833"/>
    </source>
</evidence>
<comment type="caution">
    <text evidence="6">The sequence shown here is derived from an EMBL/GenBank/DDBJ whole genome shotgun (WGS) entry which is preliminary data.</text>
</comment>
<dbReference type="PROSITE" id="PS50865">
    <property type="entry name" value="ZF_MYND_2"/>
    <property type="match status" value="1"/>
</dbReference>
<dbReference type="EMBL" id="CAJVRM010000720">
    <property type="protein sequence ID" value="CAG8983247.1"/>
    <property type="molecule type" value="Genomic_DNA"/>
</dbReference>